<dbReference type="InterPro" id="IPR017981">
    <property type="entry name" value="GPCR_2-like_7TM"/>
</dbReference>
<dbReference type="PANTHER" id="PTHR23112">
    <property type="entry name" value="G PROTEIN-COUPLED RECEPTOR 157-RELATED"/>
    <property type="match status" value="1"/>
</dbReference>
<protein>
    <submittedName>
        <fullName evidence="8">Family A G protein-coupled receptor-like protein</fullName>
    </submittedName>
</protein>
<feature type="transmembrane region" description="Helical" evidence="6">
    <location>
        <begin position="109"/>
        <end position="125"/>
    </location>
</feature>
<evidence type="ECO:0000256" key="6">
    <source>
        <dbReference type="SAM" id="Phobius"/>
    </source>
</evidence>
<evidence type="ECO:0000256" key="4">
    <source>
        <dbReference type="ARBA" id="ARBA00023136"/>
    </source>
</evidence>
<dbReference type="PRINTS" id="PR02001">
    <property type="entry name" value="GCR1CAMPR"/>
</dbReference>
<keyword evidence="9" id="KW-1185">Reference proteome</keyword>
<feature type="domain" description="G-protein coupled receptors family 2 profile 2" evidence="7">
    <location>
        <begin position="21"/>
        <end position="194"/>
    </location>
</feature>
<dbReference type="GO" id="GO:0005886">
    <property type="term" value="C:plasma membrane"/>
    <property type="evidence" value="ECO:0007669"/>
    <property type="project" value="TreeGrafter"/>
</dbReference>
<dbReference type="InterPro" id="IPR023041">
    <property type="entry name" value="Glucose_rcpt_Git3-like_N"/>
</dbReference>
<keyword evidence="4 6" id="KW-0472">Membrane</keyword>
<dbReference type="GO" id="GO:0004930">
    <property type="term" value="F:G protein-coupled receptor activity"/>
    <property type="evidence" value="ECO:0007669"/>
    <property type="project" value="TreeGrafter"/>
</dbReference>
<accession>A0A6A6QUK1</accession>
<feature type="transmembrane region" description="Helical" evidence="6">
    <location>
        <begin position="137"/>
        <end position="160"/>
    </location>
</feature>
<dbReference type="OrthoDB" id="100006at2759"/>
<keyword evidence="3 6" id="KW-1133">Transmembrane helix</keyword>
<evidence type="ECO:0000256" key="2">
    <source>
        <dbReference type="ARBA" id="ARBA00022692"/>
    </source>
</evidence>
<evidence type="ECO:0000256" key="1">
    <source>
        <dbReference type="ARBA" id="ARBA00004141"/>
    </source>
</evidence>
<dbReference type="PANTHER" id="PTHR23112:SF0">
    <property type="entry name" value="TRANSMEMBRANE PROTEIN 116"/>
    <property type="match status" value="1"/>
</dbReference>
<feature type="transmembrane region" description="Helical" evidence="6">
    <location>
        <begin position="278"/>
        <end position="297"/>
    </location>
</feature>
<dbReference type="Pfam" id="PF11710">
    <property type="entry name" value="Git3"/>
    <property type="match status" value="1"/>
</dbReference>
<comment type="subcellular location">
    <subcellularLocation>
        <location evidence="1">Membrane</location>
        <topology evidence="1">Multi-pass membrane protein</topology>
    </subcellularLocation>
</comment>
<evidence type="ECO:0000313" key="8">
    <source>
        <dbReference type="EMBL" id="KAF2496188.1"/>
    </source>
</evidence>
<keyword evidence="8" id="KW-0675">Receptor</keyword>
<name>A0A6A6QUK1_9PEZI</name>
<dbReference type="SUPFAM" id="SSF81321">
    <property type="entry name" value="Family A G protein-coupled receptor-like"/>
    <property type="match status" value="1"/>
</dbReference>
<dbReference type="InterPro" id="IPR022343">
    <property type="entry name" value="GCR1-cAMP_receptor"/>
</dbReference>
<evidence type="ECO:0000256" key="3">
    <source>
        <dbReference type="ARBA" id="ARBA00022989"/>
    </source>
</evidence>
<dbReference type="Pfam" id="PF11970">
    <property type="entry name" value="GPR_Gpa2_C"/>
    <property type="match status" value="1"/>
</dbReference>
<feature type="transmembrane region" description="Helical" evidence="6">
    <location>
        <begin position="180"/>
        <end position="201"/>
    </location>
</feature>
<dbReference type="Proteomes" id="UP000799750">
    <property type="component" value="Unassembled WGS sequence"/>
</dbReference>
<dbReference type="GO" id="GO:0007189">
    <property type="term" value="P:adenylate cyclase-activating G protein-coupled receptor signaling pathway"/>
    <property type="evidence" value="ECO:0007669"/>
    <property type="project" value="TreeGrafter"/>
</dbReference>
<proteinExistence type="predicted"/>
<reference evidence="8" key="1">
    <citation type="journal article" date="2020" name="Stud. Mycol.">
        <title>101 Dothideomycetes genomes: a test case for predicting lifestyles and emergence of pathogens.</title>
        <authorList>
            <person name="Haridas S."/>
            <person name="Albert R."/>
            <person name="Binder M."/>
            <person name="Bloem J."/>
            <person name="Labutti K."/>
            <person name="Salamov A."/>
            <person name="Andreopoulos B."/>
            <person name="Baker S."/>
            <person name="Barry K."/>
            <person name="Bills G."/>
            <person name="Bluhm B."/>
            <person name="Cannon C."/>
            <person name="Castanera R."/>
            <person name="Culley D."/>
            <person name="Daum C."/>
            <person name="Ezra D."/>
            <person name="Gonzalez J."/>
            <person name="Henrissat B."/>
            <person name="Kuo A."/>
            <person name="Liang C."/>
            <person name="Lipzen A."/>
            <person name="Lutzoni F."/>
            <person name="Magnuson J."/>
            <person name="Mondo S."/>
            <person name="Nolan M."/>
            <person name="Ohm R."/>
            <person name="Pangilinan J."/>
            <person name="Park H.-J."/>
            <person name="Ramirez L."/>
            <person name="Alfaro M."/>
            <person name="Sun H."/>
            <person name="Tritt A."/>
            <person name="Yoshinaga Y."/>
            <person name="Zwiers L.-H."/>
            <person name="Turgeon B."/>
            <person name="Goodwin S."/>
            <person name="Spatafora J."/>
            <person name="Crous P."/>
            <person name="Grigoriev I."/>
        </authorList>
    </citation>
    <scope>NUCLEOTIDE SEQUENCE</scope>
    <source>
        <strain evidence="8">CBS 269.34</strain>
    </source>
</reference>
<evidence type="ECO:0000256" key="5">
    <source>
        <dbReference type="SAM" id="MobiDB-lite"/>
    </source>
</evidence>
<dbReference type="PROSITE" id="PS50261">
    <property type="entry name" value="G_PROTEIN_RECEP_F2_4"/>
    <property type="match status" value="1"/>
</dbReference>
<dbReference type="GO" id="GO:0007166">
    <property type="term" value="P:cell surface receptor signaling pathway"/>
    <property type="evidence" value="ECO:0007669"/>
    <property type="project" value="InterPro"/>
</dbReference>
<dbReference type="Gene3D" id="1.20.1070.10">
    <property type="entry name" value="Rhodopsin 7-helix transmembrane proteins"/>
    <property type="match status" value="1"/>
</dbReference>
<evidence type="ECO:0000259" key="7">
    <source>
        <dbReference type="PROSITE" id="PS50261"/>
    </source>
</evidence>
<organism evidence="8 9">
    <name type="scientific">Lophium mytilinum</name>
    <dbReference type="NCBI Taxonomy" id="390894"/>
    <lineage>
        <taxon>Eukaryota</taxon>
        <taxon>Fungi</taxon>
        <taxon>Dikarya</taxon>
        <taxon>Ascomycota</taxon>
        <taxon>Pezizomycotina</taxon>
        <taxon>Dothideomycetes</taxon>
        <taxon>Pleosporomycetidae</taxon>
        <taxon>Mytilinidiales</taxon>
        <taxon>Mytilinidiaceae</taxon>
        <taxon>Lophium</taxon>
    </lineage>
</organism>
<feature type="transmembrane region" description="Helical" evidence="6">
    <location>
        <begin position="20"/>
        <end position="45"/>
    </location>
</feature>
<sequence length="365" mass="40836">MFLSPREPLSAPAKRAEIHTLNVVILIVSIISALGAGWIIISFILFRSVRTFRHQLILGLAISDFLMAINFMSSSAVNISGHIISEKPQEKFCDFNGFMTQVFVVQTDYWVLLIAVCTFFIVANHKRQSTWVQEHRIILWCLPWGFSILWAALGMGLIGYGDIGAWCWFTSDKVRLLVNFIPRWLIILTLLALYARLYLLIHKAHNRFHSFDHPSGSLELAPSADSISSTHRIGKPGPTFSTSTPRDSESGPTAPPPRLTTHTRGPNPVLKKMAYQMMLYPLVYMVIWTIPTAVRIYQAVTGKPAPFGIATVDKSCIVIQGFADALIYGFNEASMGVWRAKLFPRRQAERRGGGTAYSNSGHSRP</sequence>
<dbReference type="AlphaFoldDB" id="A0A6A6QUK1"/>
<feature type="transmembrane region" description="Helical" evidence="6">
    <location>
        <begin position="57"/>
        <end position="77"/>
    </location>
</feature>
<dbReference type="InterPro" id="IPR022596">
    <property type="entry name" value="GPR1/2/3_C"/>
</dbReference>
<gene>
    <name evidence="8" type="ORF">BU16DRAFT_485689</name>
</gene>
<feature type="region of interest" description="Disordered" evidence="5">
    <location>
        <begin position="227"/>
        <end position="265"/>
    </location>
</feature>
<evidence type="ECO:0000313" key="9">
    <source>
        <dbReference type="Proteomes" id="UP000799750"/>
    </source>
</evidence>
<keyword evidence="2 6" id="KW-0812">Transmembrane</keyword>
<dbReference type="EMBL" id="MU004188">
    <property type="protein sequence ID" value="KAF2496188.1"/>
    <property type="molecule type" value="Genomic_DNA"/>
</dbReference>